<protein>
    <recommendedName>
        <fullName evidence="2">Alpha/beta hydrolase fold-3 domain-containing protein</fullName>
    </recommendedName>
</protein>
<dbReference type="InterPro" id="IPR013094">
    <property type="entry name" value="AB_hydrolase_3"/>
</dbReference>
<dbReference type="Gene3D" id="3.40.50.1820">
    <property type="entry name" value="alpha/beta hydrolase"/>
    <property type="match status" value="1"/>
</dbReference>
<dbReference type="Gramene" id="Bo8g100460.1">
    <property type="protein sequence ID" value="Bo8g100460.1"/>
    <property type="gene ID" value="Bo8g100460"/>
</dbReference>
<sequence length="228" mass="26331">MYSTDQPCLPRLVFLDHLWLLIDQLHNQHIFILASLQEKKKRDRVKREVVYLSKLGMVRPPLFLTFTSATEHTKKKTNSSSNVSEHLPFIRIYKDGRVERLSGTEIIPTSLDKTNDIVTKDVLYSPEHNLSVRLFLPHKTTAGKNLPLLIYIHGGAWIIESPFSPIYHNYVTEIVKSANCLAVSIQYRRAPEHPVPSSYEDSWSAIEWNFSHPQISKQRETESNIINI</sequence>
<dbReference type="Proteomes" id="UP000032141">
    <property type="component" value="Chromosome C8"/>
</dbReference>
<dbReference type="eggNOG" id="KOG1515">
    <property type="taxonomic scope" value="Eukaryota"/>
</dbReference>
<reference evidence="3 4" key="1">
    <citation type="journal article" date="2014" name="Genome Biol.">
        <title>Transcriptome and methylome profiling reveals relics of genome dominance in the mesopolyploid Brassica oleracea.</title>
        <authorList>
            <person name="Parkin I.A."/>
            <person name="Koh C."/>
            <person name="Tang H."/>
            <person name="Robinson S.J."/>
            <person name="Kagale S."/>
            <person name="Clarke W.E."/>
            <person name="Town C.D."/>
            <person name="Nixon J."/>
            <person name="Krishnakumar V."/>
            <person name="Bidwell S.L."/>
            <person name="Denoeud F."/>
            <person name="Belcram H."/>
            <person name="Links M.G."/>
            <person name="Just J."/>
            <person name="Clarke C."/>
            <person name="Bender T."/>
            <person name="Huebert T."/>
            <person name="Mason A.S."/>
            <person name="Pires J.C."/>
            <person name="Barker G."/>
            <person name="Moore J."/>
            <person name="Walley P.G."/>
            <person name="Manoli S."/>
            <person name="Batley J."/>
            <person name="Edwards D."/>
            <person name="Nelson M.N."/>
            <person name="Wang X."/>
            <person name="Paterson A.H."/>
            <person name="King G."/>
            <person name="Bancroft I."/>
            <person name="Chalhoub B."/>
            <person name="Sharpe A.G."/>
        </authorList>
    </citation>
    <scope>NUCLEOTIDE SEQUENCE</scope>
    <source>
        <strain evidence="3 4">cv. TO1000</strain>
    </source>
</reference>
<dbReference type="PANTHER" id="PTHR23024:SF529">
    <property type="entry name" value="CARBOXYLESTERASE 5-RELATED"/>
    <property type="match status" value="1"/>
</dbReference>
<feature type="domain" description="Alpha/beta hydrolase fold-3" evidence="2">
    <location>
        <begin position="149"/>
        <end position="214"/>
    </location>
</feature>
<evidence type="ECO:0000313" key="4">
    <source>
        <dbReference type="Proteomes" id="UP000032141"/>
    </source>
</evidence>
<dbReference type="InterPro" id="IPR050466">
    <property type="entry name" value="Carboxylest/Gibb_receptor"/>
</dbReference>
<dbReference type="STRING" id="109376.A0A0D3DVU5"/>
<evidence type="ECO:0000256" key="1">
    <source>
        <dbReference type="ARBA" id="ARBA00010515"/>
    </source>
</evidence>
<dbReference type="SUPFAM" id="SSF53474">
    <property type="entry name" value="alpha/beta-Hydrolases"/>
    <property type="match status" value="1"/>
</dbReference>
<dbReference type="Pfam" id="PF07859">
    <property type="entry name" value="Abhydrolase_3"/>
    <property type="match status" value="1"/>
</dbReference>
<dbReference type="EnsemblPlants" id="Bo8g100460.1">
    <property type="protein sequence ID" value="Bo8g100460.1"/>
    <property type="gene ID" value="Bo8g100460"/>
</dbReference>
<dbReference type="GO" id="GO:0052689">
    <property type="term" value="F:carboxylic ester hydrolase activity"/>
    <property type="evidence" value="ECO:0007669"/>
    <property type="project" value="TreeGrafter"/>
</dbReference>
<proteinExistence type="inferred from homology"/>
<keyword evidence="4" id="KW-1185">Reference proteome</keyword>
<organism evidence="3 4">
    <name type="scientific">Brassica oleracea var. oleracea</name>
    <dbReference type="NCBI Taxonomy" id="109376"/>
    <lineage>
        <taxon>Eukaryota</taxon>
        <taxon>Viridiplantae</taxon>
        <taxon>Streptophyta</taxon>
        <taxon>Embryophyta</taxon>
        <taxon>Tracheophyta</taxon>
        <taxon>Spermatophyta</taxon>
        <taxon>Magnoliopsida</taxon>
        <taxon>eudicotyledons</taxon>
        <taxon>Gunneridae</taxon>
        <taxon>Pentapetalae</taxon>
        <taxon>rosids</taxon>
        <taxon>malvids</taxon>
        <taxon>Brassicales</taxon>
        <taxon>Brassicaceae</taxon>
        <taxon>Brassiceae</taxon>
        <taxon>Brassica</taxon>
    </lineage>
</organism>
<reference evidence="3" key="2">
    <citation type="submission" date="2015-03" db="UniProtKB">
        <authorList>
            <consortium name="EnsemblPlants"/>
        </authorList>
    </citation>
    <scope>IDENTIFICATION</scope>
</reference>
<name>A0A0D3DVU5_BRAOL</name>
<dbReference type="PANTHER" id="PTHR23024">
    <property type="entry name" value="ARYLACETAMIDE DEACETYLASE"/>
    <property type="match status" value="1"/>
</dbReference>
<accession>A0A0D3DVU5</accession>
<dbReference type="AlphaFoldDB" id="A0A0D3DVU5"/>
<evidence type="ECO:0000313" key="3">
    <source>
        <dbReference type="EnsemblPlants" id="Bo8g100460.1"/>
    </source>
</evidence>
<dbReference type="InterPro" id="IPR029058">
    <property type="entry name" value="AB_hydrolase_fold"/>
</dbReference>
<evidence type="ECO:0000259" key="2">
    <source>
        <dbReference type="Pfam" id="PF07859"/>
    </source>
</evidence>
<dbReference type="HOGENOM" id="CLU_1216257_0_0_1"/>
<comment type="similarity">
    <text evidence="1">Belongs to the 'GDXG' lipolytic enzyme family.</text>
</comment>